<feature type="compositionally biased region" description="Basic and acidic residues" evidence="8">
    <location>
        <begin position="99"/>
        <end position="108"/>
    </location>
</feature>
<evidence type="ECO:0000256" key="1">
    <source>
        <dbReference type="ARBA" id="ARBA00006583"/>
    </source>
</evidence>
<dbReference type="SUPFAM" id="SSF52540">
    <property type="entry name" value="P-loop containing nucleoside triphosphate hydrolases"/>
    <property type="match status" value="1"/>
</dbReference>
<evidence type="ECO:0000256" key="6">
    <source>
        <dbReference type="ARBA" id="ARBA00023121"/>
    </source>
</evidence>
<dbReference type="SMART" id="SM00382">
    <property type="entry name" value="AAA"/>
    <property type="match status" value="1"/>
</dbReference>
<dbReference type="FunFam" id="3.40.50.300:FF:000668">
    <property type="entry name" value="Chromosomal replication initiator protein DnaA"/>
    <property type="match status" value="1"/>
</dbReference>
<dbReference type="SUPFAM" id="SSF48295">
    <property type="entry name" value="TrpR-like"/>
    <property type="match status" value="1"/>
</dbReference>
<feature type="compositionally biased region" description="Polar residues" evidence="8">
    <location>
        <begin position="87"/>
        <end position="96"/>
    </location>
</feature>
<dbReference type="InterPro" id="IPR024633">
    <property type="entry name" value="DnaA_N_dom"/>
</dbReference>
<dbReference type="Gene3D" id="3.40.50.300">
    <property type="entry name" value="P-loop containing nucleotide triphosphate hydrolases"/>
    <property type="match status" value="1"/>
</dbReference>
<sequence>MEAKDVIWKKCLEKIEGTILPDSYATWFSPTYPSNLTDGLITIAVPNQFYRKCLIENYRDLIEKTLKNISDEPLLVEFCVKPETDSHNGTTRQGSVATEKPKPNKSDPDPELLIQTINQRYNFSNFIVGSSNQFAHAAALAVANNPAQAYNPLFLYGDVGLGKTHLLHSIGNNIVTNNLGLKIRYLSAESFTIDLIESIKKDNMSNFRERYRPLDILLVDDIQFLAGKERTQEEFFYTFNTLYESHKQVVISSDTYPKDLQNIEPRLKSRFESGLIADIKPPDLETKVAILYKKAEFHKTDLSQDVAMFIATNIKTNIRQLEGVLLRLVAYSSFTRSPLNLELAKEVLKDFTLDQTKNFTVQNILRTVAAFYNIKVSEIKSKKRTQKISNTRQIAMYLCREHTKASLPEIGKQFGGKDHTTVLFSHKKISGIIKENNDLY</sequence>
<keyword evidence="5" id="KW-0067">ATP-binding</keyword>
<organism evidence="11">
    <name type="scientific">marine metagenome</name>
    <dbReference type="NCBI Taxonomy" id="408172"/>
    <lineage>
        <taxon>unclassified sequences</taxon>
        <taxon>metagenomes</taxon>
        <taxon>ecological metagenomes</taxon>
    </lineage>
</organism>
<dbReference type="FunFam" id="1.10.8.60:FF:000003">
    <property type="entry name" value="Chromosomal replication initiator protein DnaA"/>
    <property type="match status" value="1"/>
</dbReference>
<dbReference type="EMBL" id="UINC01013394">
    <property type="protein sequence ID" value="SVA57903.1"/>
    <property type="molecule type" value="Genomic_DNA"/>
</dbReference>
<dbReference type="AlphaFoldDB" id="A0A381X104"/>
<dbReference type="CDD" id="cd06571">
    <property type="entry name" value="Bac_DnaA_C"/>
    <property type="match status" value="1"/>
</dbReference>
<keyword evidence="3" id="KW-0235">DNA replication</keyword>
<dbReference type="Pfam" id="PF00308">
    <property type="entry name" value="Bac_DnaA"/>
    <property type="match status" value="1"/>
</dbReference>
<dbReference type="PRINTS" id="PR00051">
    <property type="entry name" value="DNAA"/>
</dbReference>
<dbReference type="GO" id="GO:0006275">
    <property type="term" value="P:regulation of DNA replication"/>
    <property type="evidence" value="ECO:0007669"/>
    <property type="project" value="InterPro"/>
</dbReference>
<dbReference type="Gene3D" id="1.10.1750.10">
    <property type="match status" value="1"/>
</dbReference>
<dbReference type="NCBIfam" id="TIGR00362">
    <property type="entry name" value="DnaA"/>
    <property type="match status" value="1"/>
</dbReference>
<dbReference type="PROSITE" id="PS01008">
    <property type="entry name" value="DNAA"/>
    <property type="match status" value="1"/>
</dbReference>
<keyword evidence="2" id="KW-0963">Cytoplasm</keyword>
<dbReference type="InterPro" id="IPR038454">
    <property type="entry name" value="DnaA_N_sf"/>
</dbReference>
<evidence type="ECO:0000313" key="11">
    <source>
        <dbReference type="EMBL" id="SVA57903.1"/>
    </source>
</evidence>
<gene>
    <name evidence="11" type="ORF">METZ01_LOCUS110757</name>
</gene>
<feature type="region of interest" description="Disordered" evidence="8">
    <location>
        <begin position="85"/>
        <end position="110"/>
    </location>
</feature>
<dbReference type="Gene3D" id="1.10.8.60">
    <property type="match status" value="1"/>
</dbReference>
<dbReference type="GO" id="GO:0005524">
    <property type="term" value="F:ATP binding"/>
    <property type="evidence" value="ECO:0007669"/>
    <property type="project" value="UniProtKB-KW"/>
</dbReference>
<evidence type="ECO:0000256" key="4">
    <source>
        <dbReference type="ARBA" id="ARBA00022741"/>
    </source>
</evidence>
<dbReference type="Gene3D" id="3.30.300.180">
    <property type="match status" value="1"/>
</dbReference>
<feature type="non-terminal residue" evidence="11">
    <location>
        <position position="440"/>
    </location>
</feature>
<evidence type="ECO:0000256" key="7">
    <source>
        <dbReference type="ARBA" id="ARBA00023125"/>
    </source>
</evidence>
<dbReference type="GO" id="GO:0005886">
    <property type="term" value="C:plasma membrane"/>
    <property type="evidence" value="ECO:0007669"/>
    <property type="project" value="TreeGrafter"/>
</dbReference>
<dbReference type="PANTHER" id="PTHR30050:SF2">
    <property type="entry name" value="CHROMOSOMAL REPLICATION INITIATOR PROTEIN DNAA"/>
    <property type="match status" value="1"/>
</dbReference>
<dbReference type="Pfam" id="PF08299">
    <property type="entry name" value="Bac_DnaA_C"/>
    <property type="match status" value="1"/>
</dbReference>
<dbReference type="CDD" id="cd00009">
    <property type="entry name" value="AAA"/>
    <property type="match status" value="1"/>
</dbReference>
<keyword evidence="7" id="KW-0238">DNA-binding</keyword>
<dbReference type="PANTHER" id="PTHR30050">
    <property type="entry name" value="CHROMOSOMAL REPLICATION INITIATOR PROTEIN DNAA"/>
    <property type="match status" value="1"/>
</dbReference>
<dbReference type="HAMAP" id="MF_00377">
    <property type="entry name" value="DnaA_bact"/>
    <property type="match status" value="1"/>
</dbReference>
<dbReference type="InterPro" id="IPR013159">
    <property type="entry name" value="DnaA_C"/>
</dbReference>
<dbReference type="Pfam" id="PF11638">
    <property type="entry name" value="DnaA_N"/>
    <property type="match status" value="1"/>
</dbReference>
<reference evidence="11" key="1">
    <citation type="submission" date="2018-05" db="EMBL/GenBank/DDBJ databases">
        <authorList>
            <person name="Lanie J.A."/>
            <person name="Ng W.-L."/>
            <person name="Kazmierczak K.M."/>
            <person name="Andrzejewski T.M."/>
            <person name="Davidsen T.M."/>
            <person name="Wayne K.J."/>
            <person name="Tettelin H."/>
            <person name="Glass J.I."/>
            <person name="Rusch D."/>
            <person name="Podicherti R."/>
            <person name="Tsui H.-C.T."/>
            <person name="Winkler M.E."/>
        </authorList>
    </citation>
    <scope>NUCLEOTIDE SEQUENCE</scope>
</reference>
<evidence type="ECO:0000256" key="2">
    <source>
        <dbReference type="ARBA" id="ARBA00022490"/>
    </source>
</evidence>
<dbReference type="GO" id="GO:0006270">
    <property type="term" value="P:DNA replication initiation"/>
    <property type="evidence" value="ECO:0007669"/>
    <property type="project" value="InterPro"/>
</dbReference>
<evidence type="ECO:0008006" key="12">
    <source>
        <dbReference type="Google" id="ProtNLM"/>
    </source>
</evidence>
<dbReference type="InterPro" id="IPR020591">
    <property type="entry name" value="Chromosome_initiator_DnaA-like"/>
</dbReference>
<keyword evidence="4" id="KW-0547">Nucleotide-binding</keyword>
<dbReference type="GO" id="GO:0003688">
    <property type="term" value="F:DNA replication origin binding"/>
    <property type="evidence" value="ECO:0007669"/>
    <property type="project" value="InterPro"/>
</dbReference>
<evidence type="ECO:0000256" key="5">
    <source>
        <dbReference type="ARBA" id="ARBA00022840"/>
    </source>
</evidence>
<name>A0A381X104_9ZZZZ</name>
<dbReference type="SMART" id="SM00760">
    <property type="entry name" value="Bac_DnaA_C"/>
    <property type="match status" value="1"/>
</dbReference>
<feature type="domain" description="AAA+ ATPase" evidence="9">
    <location>
        <begin position="149"/>
        <end position="281"/>
    </location>
</feature>
<dbReference type="InterPro" id="IPR001957">
    <property type="entry name" value="Chromosome_initiator_DnaA"/>
</dbReference>
<proteinExistence type="inferred from homology"/>
<comment type="similarity">
    <text evidence="1">Belongs to the DnaA family.</text>
</comment>
<evidence type="ECO:0000259" key="9">
    <source>
        <dbReference type="SMART" id="SM00382"/>
    </source>
</evidence>
<accession>A0A381X104</accession>
<keyword evidence="6" id="KW-0446">Lipid-binding</keyword>
<protein>
    <recommendedName>
        <fullName evidence="12">Chromosomal replication initiator protein DnaA</fullName>
    </recommendedName>
</protein>
<evidence type="ECO:0000256" key="8">
    <source>
        <dbReference type="SAM" id="MobiDB-lite"/>
    </source>
</evidence>
<dbReference type="InterPro" id="IPR003593">
    <property type="entry name" value="AAA+_ATPase"/>
</dbReference>
<dbReference type="InterPro" id="IPR027417">
    <property type="entry name" value="P-loop_NTPase"/>
</dbReference>
<dbReference type="InterPro" id="IPR018312">
    <property type="entry name" value="Chromosome_initiator_DnaA_CS"/>
</dbReference>
<evidence type="ECO:0000256" key="3">
    <source>
        <dbReference type="ARBA" id="ARBA00022705"/>
    </source>
</evidence>
<dbReference type="InterPro" id="IPR013317">
    <property type="entry name" value="DnaA_dom"/>
</dbReference>
<dbReference type="InterPro" id="IPR010921">
    <property type="entry name" value="Trp_repressor/repl_initiator"/>
</dbReference>
<evidence type="ECO:0000259" key="10">
    <source>
        <dbReference type="SMART" id="SM00760"/>
    </source>
</evidence>
<feature type="domain" description="Chromosomal replication initiator DnaA C-terminal" evidence="10">
    <location>
        <begin position="360"/>
        <end position="429"/>
    </location>
</feature>
<dbReference type="GO" id="GO:0008289">
    <property type="term" value="F:lipid binding"/>
    <property type="evidence" value="ECO:0007669"/>
    <property type="project" value="UniProtKB-KW"/>
</dbReference>